<dbReference type="Proteomes" id="UP000732619">
    <property type="component" value="Unassembled WGS sequence"/>
</dbReference>
<dbReference type="SUPFAM" id="SSF54862">
    <property type="entry name" value="4Fe-4S ferredoxins"/>
    <property type="match status" value="1"/>
</dbReference>
<accession>A0A8T3VPP0</accession>
<feature type="domain" description="4Fe-4S ferredoxin-type" evidence="3">
    <location>
        <begin position="1"/>
        <end position="30"/>
    </location>
</feature>
<dbReference type="InterPro" id="IPR029479">
    <property type="entry name" value="Nitroreductase"/>
</dbReference>
<evidence type="ECO:0000256" key="1">
    <source>
        <dbReference type="ARBA" id="ARBA00007118"/>
    </source>
</evidence>
<evidence type="ECO:0000313" key="4">
    <source>
        <dbReference type="EMBL" id="MBE6511950.1"/>
    </source>
</evidence>
<protein>
    <submittedName>
        <fullName evidence="4">4Fe-4S dicluster domain-containing protein</fullName>
    </submittedName>
</protein>
<evidence type="ECO:0000313" key="5">
    <source>
        <dbReference type="Proteomes" id="UP000732619"/>
    </source>
</evidence>
<organism evidence="4 5">
    <name type="scientific">Methanobrevibacter olleyae</name>
    <dbReference type="NCBI Taxonomy" id="294671"/>
    <lineage>
        <taxon>Archaea</taxon>
        <taxon>Methanobacteriati</taxon>
        <taxon>Methanobacteriota</taxon>
        <taxon>Methanomada group</taxon>
        <taxon>Methanobacteria</taxon>
        <taxon>Methanobacteriales</taxon>
        <taxon>Methanobacteriaceae</taxon>
        <taxon>Methanobrevibacter</taxon>
    </lineage>
</organism>
<comment type="caution">
    <text evidence="4">The sequence shown here is derived from an EMBL/GenBank/DDBJ whole genome shotgun (WGS) entry which is preliminary data.</text>
</comment>
<dbReference type="InterPro" id="IPR000415">
    <property type="entry name" value="Nitroreductase-like"/>
</dbReference>
<dbReference type="AlphaFoldDB" id="A0A8T3VPP0"/>
<dbReference type="Gene3D" id="3.30.70.20">
    <property type="match status" value="1"/>
</dbReference>
<dbReference type="PROSITE" id="PS00198">
    <property type="entry name" value="4FE4S_FER_1"/>
    <property type="match status" value="1"/>
</dbReference>
<feature type="domain" description="4Fe-4S ferredoxin-type" evidence="3">
    <location>
        <begin position="31"/>
        <end position="60"/>
    </location>
</feature>
<gene>
    <name evidence="4" type="ORF">E7Z75_02195</name>
</gene>
<comment type="similarity">
    <text evidence="1">Belongs to the nitroreductase family.</text>
</comment>
<keyword evidence="2" id="KW-0560">Oxidoreductase</keyword>
<evidence type="ECO:0000256" key="2">
    <source>
        <dbReference type="ARBA" id="ARBA00023002"/>
    </source>
</evidence>
<dbReference type="SUPFAM" id="SSF55469">
    <property type="entry name" value="FMN-dependent nitroreductase-like"/>
    <property type="match status" value="1"/>
</dbReference>
<dbReference type="Pfam" id="PF00881">
    <property type="entry name" value="Nitroreductase"/>
    <property type="match status" value="1"/>
</dbReference>
<dbReference type="EMBL" id="SUTG01000005">
    <property type="protein sequence ID" value="MBE6511950.1"/>
    <property type="molecule type" value="Genomic_DNA"/>
</dbReference>
<evidence type="ECO:0000259" key="3">
    <source>
        <dbReference type="PROSITE" id="PS51379"/>
    </source>
</evidence>
<dbReference type="InterPro" id="IPR017900">
    <property type="entry name" value="4Fe4S_Fe_S_CS"/>
</dbReference>
<dbReference type="PROSITE" id="PS51379">
    <property type="entry name" value="4FE4S_FER_2"/>
    <property type="match status" value="2"/>
</dbReference>
<dbReference type="InterPro" id="IPR017896">
    <property type="entry name" value="4Fe4S_Fe-S-bd"/>
</dbReference>
<name>A0A8T3VPP0_METOL</name>
<dbReference type="Gene3D" id="3.40.109.10">
    <property type="entry name" value="NADH Oxidase"/>
    <property type="match status" value="1"/>
</dbReference>
<dbReference type="PANTHER" id="PTHR43673:SF10">
    <property type="entry name" value="NADH DEHYDROGENASE_NAD(P)H NITROREDUCTASE XCC3605-RELATED"/>
    <property type="match status" value="1"/>
</dbReference>
<proteinExistence type="inferred from homology"/>
<sequence length="265" mass="31065">MKLEINTETCTGCKLCETVCIRDNIQIIDKKAVEVDNGDCFDCGHCLAICPTHSISLKVFEDQPQRVEDYNPREIPIDSEDLLQFLKQRRSIRWFKKKKIDKETFDKLFEAAYYSPSAQNAQDVEFVVLDEKLDDFMHLVYDIIKVEEDEFFRIKQFGEYLRGEGNYKNHPLLWEGTQMILSFSKSQANALIANTRLELLAYAMGLGGFYSLFTLKADELNHDKLMEFFPEVDSNKHMYSAFIIGYPRVKYRRTVPHKKINVYYK</sequence>
<dbReference type="Pfam" id="PF13237">
    <property type="entry name" value="Fer4_10"/>
    <property type="match status" value="1"/>
</dbReference>
<reference evidence="4" key="1">
    <citation type="submission" date="2019-04" db="EMBL/GenBank/DDBJ databases">
        <title>Evolution of Biomass-Degrading Anaerobic Consortia Revealed by Metagenomics.</title>
        <authorList>
            <person name="Peng X."/>
        </authorList>
    </citation>
    <scope>NUCLEOTIDE SEQUENCE</scope>
    <source>
        <strain evidence="4">SIG14</strain>
    </source>
</reference>
<dbReference type="PANTHER" id="PTHR43673">
    <property type="entry name" value="NAD(P)H NITROREDUCTASE YDGI-RELATED"/>
    <property type="match status" value="1"/>
</dbReference>
<dbReference type="GO" id="GO:0016491">
    <property type="term" value="F:oxidoreductase activity"/>
    <property type="evidence" value="ECO:0007669"/>
    <property type="project" value="UniProtKB-KW"/>
</dbReference>